<evidence type="ECO:0000313" key="3">
    <source>
        <dbReference type="Proteomes" id="UP000295985"/>
    </source>
</evidence>
<sequence>MSTNTFSARSCTVKSNRLALLRRFCRAGRGSVAVETALALPIVLAVGTLCADIYTVGLERERLEQRAGAIVSILGMQQELTQEGLQGLLDSVLPEEGLGNYQLLISNVRQTGALYWQLERGNADDLCTDNQAGYGETYPGDLPEKETEDGKEDISMVVVELCREGKDISLLGGLSLSNLLHVTSVNRVARGVIALDETLMQEAGMPEEDDE</sequence>
<proteinExistence type="predicted"/>
<dbReference type="Proteomes" id="UP000295985">
    <property type="component" value="Unassembled WGS sequence"/>
</dbReference>
<evidence type="ECO:0000313" key="2">
    <source>
        <dbReference type="EMBL" id="QCR05954.1"/>
    </source>
</evidence>
<dbReference type="OrthoDB" id="8635655at2"/>
<dbReference type="EMBL" id="CP034036">
    <property type="protein sequence ID" value="QCR05954.1"/>
    <property type="molecule type" value="Genomic_DNA"/>
</dbReference>
<evidence type="ECO:0000313" key="1">
    <source>
        <dbReference type="EMBL" id="PWC24356.1"/>
    </source>
</evidence>
<evidence type="ECO:0008006" key="5">
    <source>
        <dbReference type="Google" id="ProtNLM"/>
    </source>
</evidence>
<name>A0A2U1URQ7_9GAMM</name>
<evidence type="ECO:0000313" key="4">
    <source>
        <dbReference type="Proteomes" id="UP000303847"/>
    </source>
</evidence>
<reference evidence="1 3" key="1">
    <citation type="submission" date="2018-04" db="EMBL/GenBank/DDBJ databases">
        <title>Brenneria corticis sp.nov.</title>
        <authorList>
            <person name="Li Y."/>
        </authorList>
    </citation>
    <scope>NUCLEOTIDE SEQUENCE [LARGE SCALE GENOMIC DNA]</scope>
    <source>
        <strain evidence="1 3">LMG 2694</strain>
    </source>
</reference>
<keyword evidence="4" id="KW-1185">Reference proteome</keyword>
<dbReference type="AlphaFoldDB" id="A0A2U1URQ7"/>
<reference evidence="2 4" key="2">
    <citation type="submission" date="2018-11" db="EMBL/GenBank/DDBJ databases">
        <title>Genome sequences of Brenneria nigrifluens and Brenneria rubrifaciens.</title>
        <authorList>
            <person name="Poret-Peterson A.T."/>
            <person name="McClean A.E."/>
            <person name="Kluepfel D.A."/>
        </authorList>
    </citation>
    <scope>NUCLEOTIDE SEQUENCE [LARGE SCALE GENOMIC DNA]</scope>
    <source>
        <strain evidence="2 4">ATCC 13028</strain>
    </source>
</reference>
<dbReference type="Proteomes" id="UP000303847">
    <property type="component" value="Chromosome"/>
</dbReference>
<accession>A0A2U1URQ7</accession>
<dbReference type="EMBL" id="QDKK01000014">
    <property type="protein sequence ID" value="PWC24356.1"/>
    <property type="molecule type" value="Genomic_DNA"/>
</dbReference>
<gene>
    <name evidence="1" type="ORF">DDT54_09815</name>
    <name evidence="2" type="ORF">EH206_18305</name>
</gene>
<protein>
    <recommendedName>
        <fullName evidence="5">Pilus assembly protein</fullName>
    </recommendedName>
</protein>
<organism evidence="1 3">
    <name type="scientific">Brenneria nigrifluens DSM 30175 = ATCC 13028</name>
    <dbReference type="NCBI Taxonomy" id="1121120"/>
    <lineage>
        <taxon>Bacteria</taxon>
        <taxon>Pseudomonadati</taxon>
        <taxon>Pseudomonadota</taxon>
        <taxon>Gammaproteobacteria</taxon>
        <taxon>Enterobacterales</taxon>
        <taxon>Pectobacteriaceae</taxon>
        <taxon>Brenneria</taxon>
    </lineage>
</organism>